<evidence type="ECO:0000256" key="1">
    <source>
        <dbReference type="ARBA" id="ARBA00022723"/>
    </source>
</evidence>
<evidence type="ECO:0000256" key="2">
    <source>
        <dbReference type="ARBA" id="ARBA00022771"/>
    </source>
</evidence>
<evidence type="ECO:0000256" key="4">
    <source>
        <dbReference type="ARBA" id="ARBA00023125"/>
    </source>
</evidence>
<feature type="chain" id="PRO_5026848657" evidence="6">
    <location>
        <begin position="23"/>
        <end position="233"/>
    </location>
</feature>
<keyword evidence="6" id="KW-0732">Signal</keyword>
<proteinExistence type="predicted"/>
<dbReference type="InterPro" id="IPR026516">
    <property type="entry name" value="THAP1/10"/>
</dbReference>
<dbReference type="GO" id="GO:0043565">
    <property type="term" value="F:sequence-specific DNA binding"/>
    <property type="evidence" value="ECO:0007669"/>
    <property type="project" value="InterPro"/>
</dbReference>
<dbReference type="AlphaFoldDB" id="A0A6J1RIG8"/>
<evidence type="ECO:0000259" key="7">
    <source>
        <dbReference type="PROSITE" id="PS50950"/>
    </source>
</evidence>
<dbReference type="SMART" id="SM00980">
    <property type="entry name" value="THAP"/>
    <property type="match status" value="1"/>
</dbReference>
<dbReference type="GeneID" id="112468933"/>
<dbReference type="PROSITE" id="PS50950">
    <property type="entry name" value="ZF_THAP"/>
    <property type="match status" value="1"/>
</dbReference>
<feature type="domain" description="THAP-type" evidence="7">
    <location>
        <begin position="43"/>
        <end position="134"/>
    </location>
</feature>
<feature type="signal peptide" evidence="6">
    <location>
        <begin position="1"/>
        <end position="22"/>
    </location>
</feature>
<name>A0A6J1RIG8_9HYME</name>
<dbReference type="PANTHER" id="PTHR46600:SF11">
    <property type="entry name" value="THAP DOMAIN-CONTAINING PROTEIN 10"/>
    <property type="match status" value="1"/>
</dbReference>
<organism evidence="8 9">
    <name type="scientific">Temnothorax curvispinosus</name>
    <dbReference type="NCBI Taxonomy" id="300111"/>
    <lineage>
        <taxon>Eukaryota</taxon>
        <taxon>Metazoa</taxon>
        <taxon>Ecdysozoa</taxon>
        <taxon>Arthropoda</taxon>
        <taxon>Hexapoda</taxon>
        <taxon>Insecta</taxon>
        <taxon>Pterygota</taxon>
        <taxon>Neoptera</taxon>
        <taxon>Endopterygota</taxon>
        <taxon>Hymenoptera</taxon>
        <taxon>Apocrita</taxon>
        <taxon>Aculeata</taxon>
        <taxon>Formicoidea</taxon>
        <taxon>Formicidae</taxon>
        <taxon>Myrmicinae</taxon>
        <taxon>Temnothorax</taxon>
    </lineage>
</organism>
<evidence type="ECO:0000313" key="8">
    <source>
        <dbReference type="Proteomes" id="UP000504618"/>
    </source>
</evidence>
<keyword evidence="2 5" id="KW-0863">Zinc-finger</keyword>
<reference evidence="9" key="1">
    <citation type="submission" date="2025-08" db="UniProtKB">
        <authorList>
            <consortium name="RefSeq"/>
        </authorList>
    </citation>
    <scope>IDENTIFICATION</scope>
    <source>
        <tissue evidence="9">Whole body</tissue>
    </source>
</reference>
<dbReference type="InterPro" id="IPR006612">
    <property type="entry name" value="THAP_Znf"/>
</dbReference>
<sequence length="233" mass="26425">MFSVESLGLLVLVASILHVNRGVYLSRTPLSSSVSFSLENAKMVWCIVKNCKNTNTTCTPEKVSFHKIPENQIMREGWYKNIGEVVLPSNTVNARICSMHFTPESFVQPKRKRAAAEKISKRRSLLPSAVPTLYLLPLNEQASREEDNMNVIRREFHLVCPSTSTNIPIRSSTPVPSPAEVTEHLQDLDLLMMDSTSCHETLTSVSTRYVLRYKCIPHFEDISCIQVIFFHNK</sequence>
<keyword evidence="3" id="KW-0862">Zinc</keyword>
<keyword evidence="1" id="KW-0479">Metal-binding</keyword>
<protein>
    <submittedName>
        <fullName evidence="9">Uncharacterized protein LOC112468933 isoform X1</fullName>
    </submittedName>
</protein>
<dbReference type="Proteomes" id="UP000504618">
    <property type="component" value="Unplaced"/>
</dbReference>
<dbReference type="SUPFAM" id="SSF57716">
    <property type="entry name" value="Glucocorticoid receptor-like (DNA-binding domain)"/>
    <property type="match status" value="1"/>
</dbReference>
<evidence type="ECO:0000256" key="6">
    <source>
        <dbReference type="SAM" id="SignalP"/>
    </source>
</evidence>
<dbReference type="PANTHER" id="PTHR46600">
    <property type="entry name" value="THAP DOMAIN-CONTAINING"/>
    <property type="match status" value="1"/>
</dbReference>
<dbReference type="SMART" id="SM00692">
    <property type="entry name" value="DM3"/>
    <property type="match status" value="1"/>
</dbReference>
<dbReference type="GO" id="GO:0008270">
    <property type="term" value="F:zinc ion binding"/>
    <property type="evidence" value="ECO:0007669"/>
    <property type="project" value="UniProtKB-KW"/>
</dbReference>
<evidence type="ECO:0000256" key="3">
    <source>
        <dbReference type="ARBA" id="ARBA00022833"/>
    </source>
</evidence>
<evidence type="ECO:0000313" key="9">
    <source>
        <dbReference type="RefSeq" id="XP_024894123.1"/>
    </source>
</evidence>
<dbReference type="Gene3D" id="6.20.210.20">
    <property type="entry name" value="THAP domain"/>
    <property type="match status" value="1"/>
</dbReference>
<dbReference type="Pfam" id="PF05485">
    <property type="entry name" value="THAP"/>
    <property type="match status" value="1"/>
</dbReference>
<keyword evidence="8" id="KW-1185">Reference proteome</keyword>
<dbReference type="InterPro" id="IPR038441">
    <property type="entry name" value="THAP_Znf_sf"/>
</dbReference>
<dbReference type="OrthoDB" id="7668347at2759"/>
<evidence type="ECO:0000256" key="5">
    <source>
        <dbReference type="PROSITE-ProRule" id="PRU00309"/>
    </source>
</evidence>
<gene>
    <name evidence="9" type="primary">LOC112468933</name>
</gene>
<keyword evidence="4 5" id="KW-0238">DNA-binding</keyword>
<dbReference type="RefSeq" id="XP_024894123.1">
    <property type="nucleotide sequence ID" value="XM_025038355.1"/>
</dbReference>
<accession>A0A6J1RIG8</accession>